<comment type="subunit">
    <text evidence="3 13">Heterodimer of HisH and HisF.</text>
</comment>
<evidence type="ECO:0000256" key="5">
    <source>
        <dbReference type="ARBA" id="ARBA00022605"/>
    </source>
</evidence>
<evidence type="ECO:0000256" key="7">
    <source>
        <dbReference type="ARBA" id="ARBA00022962"/>
    </source>
</evidence>
<comment type="function">
    <text evidence="10 13">IGPS catalyzes the conversion of PRFAR and glutamine to IGP, AICAR and glutamate. The HisH subunit catalyzes the hydrolysis of glutamine to glutamate and ammonia as part of the synthesis of IGP and AICAR. The resulting ammonia molecule is channeled to the active site of HisF.</text>
</comment>
<dbReference type="InterPro" id="IPR029062">
    <property type="entry name" value="Class_I_gatase-like"/>
</dbReference>
<evidence type="ECO:0000256" key="13">
    <source>
        <dbReference type="HAMAP-Rule" id="MF_00278"/>
    </source>
</evidence>
<dbReference type="PRINTS" id="PR00096">
    <property type="entry name" value="GATASE"/>
</dbReference>
<evidence type="ECO:0000256" key="8">
    <source>
        <dbReference type="ARBA" id="ARBA00023102"/>
    </source>
</evidence>
<keyword evidence="5 13" id="KW-0028">Amino-acid biosynthesis</keyword>
<dbReference type="GO" id="GO:0000107">
    <property type="term" value="F:imidazoleglycerol-phosphate synthase activity"/>
    <property type="evidence" value="ECO:0007669"/>
    <property type="project" value="UniProtKB-UniRule"/>
</dbReference>
<evidence type="ECO:0000256" key="14">
    <source>
        <dbReference type="PIRSR" id="PIRSR000495-1"/>
    </source>
</evidence>
<dbReference type="PRINTS" id="PR00097">
    <property type="entry name" value="ANTSNTHASEII"/>
</dbReference>
<dbReference type="MEROPS" id="C26.965"/>
<accession>D2XN36</accession>
<comment type="catalytic activity">
    <reaction evidence="12 13">
        <text>L-glutamine + H2O = L-glutamate + NH4(+)</text>
        <dbReference type="Rhea" id="RHEA:15889"/>
        <dbReference type="ChEBI" id="CHEBI:15377"/>
        <dbReference type="ChEBI" id="CHEBI:28938"/>
        <dbReference type="ChEBI" id="CHEBI:29985"/>
        <dbReference type="ChEBI" id="CHEBI:58359"/>
        <dbReference type="EC" id="3.5.1.2"/>
    </reaction>
</comment>
<keyword evidence="9 13" id="KW-0456">Lyase</keyword>
<dbReference type="Pfam" id="PF00117">
    <property type="entry name" value="GATase"/>
    <property type="match status" value="1"/>
</dbReference>
<dbReference type="GO" id="GO:0005737">
    <property type="term" value="C:cytoplasm"/>
    <property type="evidence" value="ECO:0007669"/>
    <property type="project" value="UniProtKB-SubCell"/>
</dbReference>
<evidence type="ECO:0000256" key="3">
    <source>
        <dbReference type="ARBA" id="ARBA00011152"/>
    </source>
</evidence>
<dbReference type="GO" id="GO:0004359">
    <property type="term" value="F:glutaminase activity"/>
    <property type="evidence" value="ECO:0007669"/>
    <property type="project" value="UniProtKB-EC"/>
</dbReference>
<evidence type="ECO:0000256" key="9">
    <source>
        <dbReference type="ARBA" id="ARBA00023239"/>
    </source>
</evidence>
<keyword evidence="8 13" id="KW-0368">Histidine biosynthesis</keyword>
<evidence type="ECO:0000256" key="12">
    <source>
        <dbReference type="ARBA" id="ARBA00049534"/>
    </source>
</evidence>
<name>D2XN36_9ENTR</name>
<dbReference type="PANTHER" id="PTHR42701:SF1">
    <property type="entry name" value="IMIDAZOLE GLYCEROL PHOSPHATE SYNTHASE SUBUNIT HISH"/>
    <property type="match status" value="1"/>
</dbReference>
<dbReference type="Gene3D" id="3.40.50.880">
    <property type="match status" value="1"/>
</dbReference>
<evidence type="ECO:0000256" key="1">
    <source>
        <dbReference type="ARBA" id="ARBA00004496"/>
    </source>
</evidence>
<feature type="domain" description="Glutamine amidotransferase" evidence="15">
    <location>
        <begin position="15"/>
        <end position="195"/>
    </location>
</feature>
<dbReference type="InterPro" id="IPR010139">
    <property type="entry name" value="Imidazole-glycPsynth_HisH"/>
</dbReference>
<organism evidence="16">
    <name type="scientific">endosymbiont of Polyrhachis andromache</name>
    <dbReference type="NCBI Taxonomy" id="698793"/>
    <lineage>
        <taxon>Bacteria</taxon>
        <taxon>Pseudomonadati</taxon>
        <taxon>Pseudomonadota</taxon>
        <taxon>Gammaproteobacteria</taxon>
        <taxon>Enterobacterales</taxon>
        <taxon>Enterobacteriaceae</taxon>
        <taxon>ant endosymbionts</taxon>
        <taxon>Candidatus Blochmanniella</taxon>
    </lineage>
</organism>
<dbReference type="GO" id="GO:0000105">
    <property type="term" value="P:L-histidine biosynthetic process"/>
    <property type="evidence" value="ECO:0007669"/>
    <property type="project" value="UniProtKB-UniRule"/>
</dbReference>
<dbReference type="EMBL" id="GU214046">
    <property type="protein sequence ID" value="ADA82645.1"/>
    <property type="molecule type" value="Genomic_DNA"/>
</dbReference>
<reference evidence="16" key="1">
    <citation type="journal article" date="2010" name="Mol. Biol. Evol.">
        <title>Slip into something more functional: selection maintains ancient frameshifts in homopolymeric sequences.</title>
        <authorList>
            <person name="Wernegreen J.J."/>
            <person name="Kauppinen S.N."/>
            <person name="Degnan P.H."/>
        </authorList>
    </citation>
    <scope>NUCLEOTIDE SEQUENCE</scope>
</reference>
<dbReference type="FunFam" id="3.40.50.880:FF:000009">
    <property type="entry name" value="Imidazole glycerol phosphate synthase subunit HisH"/>
    <property type="match status" value="1"/>
</dbReference>
<evidence type="ECO:0000256" key="2">
    <source>
        <dbReference type="ARBA" id="ARBA00005091"/>
    </source>
</evidence>
<keyword evidence="16" id="KW-0328">Glycosyltransferase</keyword>
<comment type="pathway">
    <text evidence="2 13">Amino-acid biosynthesis; L-histidine biosynthesis; L-histidine from 5-phospho-alpha-D-ribose 1-diphosphate: step 5/9.</text>
</comment>
<feature type="active site" evidence="13 14">
    <location>
        <position position="181"/>
    </location>
</feature>
<feature type="active site" evidence="13 14">
    <location>
        <position position="179"/>
    </location>
</feature>
<dbReference type="InterPro" id="IPR017926">
    <property type="entry name" value="GATASE"/>
</dbReference>
<gene>
    <name evidence="13 16" type="primary">hisH</name>
</gene>
<dbReference type="UniPathway" id="UPA00031">
    <property type="reaction ID" value="UER00010"/>
</dbReference>
<dbReference type="CDD" id="cd01748">
    <property type="entry name" value="GATase1_IGP_Synthase"/>
    <property type="match status" value="1"/>
</dbReference>
<dbReference type="PANTHER" id="PTHR42701">
    <property type="entry name" value="IMIDAZOLE GLYCEROL PHOSPHATE SYNTHASE SUBUNIT HISH"/>
    <property type="match status" value="1"/>
</dbReference>
<dbReference type="PIRSF" id="PIRSF000495">
    <property type="entry name" value="Amidotransf_hisH"/>
    <property type="match status" value="1"/>
</dbReference>
<dbReference type="PROSITE" id="PS51273">
    <property type="entry name" value="GATASE_TYPE_1"/>
    <property type="match status" value="1"/>
</dbReference>
<dbReference type="EC" id="3.5.1.2" evidence="13"/>
<evidence type="ECO:0000259" key="15">
    <source>
        <dbReference type="Pfam" id="PF00117"/>
    </source>
</evidence>
<evidence type="ECO:0000256" key="4">
    <source>
        <dbReference type="ARBA" id="ARBA00022490"/>
    </source>
</evidence>
<comment type="catalytic activity">
    <reaction evidence="11 13">
        <text>5-[(5-phospho-1-deoxy-D-ribulos-1-ylimino)methylamino]-1-(5-phospho-beta-D-ribosyl)imidazole-4-carboxamide + L-glutamine = D-erythro-1-(imidazol-4-yl)glycerol 3-phosphate + 5-amino-1-(5-phospho-beta-D-ribosyl)imidazole-4-carboxamide + L-glutamate + H(+)</text>
        <dbReference type="Rhea" id="RHEA:24793"/>
        <dbReference type="ChEBI" id="CHEBI:15378"/>
        <dbReference type="ChEBI" id="CHEBI:29985"/>
        <dbReference type="ChEBI" id="CHEBI:58278"/>
        <dbReference type="ChEBI" id="CHEBI:58359"/>
        <dbReference type="ChEBI" id="CHEBI:58475"/>
        <dbReference type="ChEBI" id="CHEBI:58525"/>
        <dbReference type="EC" id="4.3.2.10"/>
    </reaction>
</comment>
<comment type="subcellular location">
    <subcellularLocation>
        <location evidence="1 13">Cytoplasm</location>
    </subcellularLocation>
</comment>
<keyword evidence="16" id="KW-0808">Transferase</keyword>
<protein>
    <recommendedName>
        <fullName evidence="13">Imidazole glycerol phosphate synthase subunit HisH</fullName>
        <ecNumber evidence="13">4.3.2.10</ecNumber>
    </recommendedName>
    <alternativeName>
        <fullName evidence="13">IGP synthase glutaminase subunit</fullName>
        <ecNumber evidence="13">3.5.1.2</ecNumber>
    </alternativeName>
    <alternativeName>
        <fullName evidence="13">IGP synthase subunit HisH</fullName>
    </alternativeName>
    <alternativeName>
        <fullName evidence="13">ImGP synthase subunit HisH</fullName>
        <shortName evidence="13">IGPS subunit HisH</shortName>
    </alternativeName>
</protein>
<proteinExistence type="inferred from homology"/>
<dbReference type="GO" id="GO:0016829">
    <property type="term" value="F:lyase activity"/>
    <property type="evidence" value="ECO:0007669"/>
    <property type="project" value="UniProtKB-KW"/>
</dbReference>
<evidence type="ECO:0000256" key="10">
    <source>
        <dbReference type="ARBA" id="ARBA00025299"/>
    </source>
</evidence>
<evidence type="ECO:0000256" key="11">
    <source>
        <dbReference type="ARBA" id="ARBA00047838"/>
    </source>
</evidence>
<feature type="active site" description="Nucleophile" evidence="13 14">
    <location>
        <position position="77"/>
    </location>
</feature>
<dbReference type="AlphaFoldDB" id="D2XN36"/>
<dbReference type="HAMAP" id="MF_00278">
    <property type="entry name" value="HisH"/>
    <property type="match status" value="1"/>
</dbReference>
<keyword evidence="6 13" id="KW-0378">Hydrolase</keyword>
<keyword evidence="4 13" id="KW-0963">Cytoplasm</keyword>
<dbReference type="EC" id="4.3.2.10" evidence="13"/>
<keyword evidence="7 13" id="KW-0315">Glutamine amidotransferase</keyword>
<evidence type="ECO:0000313" key="16">
    <source>
        <dbReference type="EMBL" id="ADA82645.1"/>
    </source>
</evidence>
<dbReference type="NCBIfam" id="TIGR01855">
    <property type="entry name" value="IMP_synth_hisH"/>
    <property type="match status" value="1"/>
</dbReference>
<sequence length="197" mass="22326">MKIIIINTGCANLFSIYTTIKRLGHHPIITNDTNIISKADKIFLPGVGSAQSAMKNLKQKNLIDVLKNITKPILGICLGMQILAKYSEENEGTKTLGIINTTVKRIPYCGLSLPHVGWNKTTIKNEKHCLFQNIKNNSYFYFIHNYFIPLCQETIAYTYYGKPFTAAIKYQNFFGVQFHPEKSSTAGQQLIKNFLEL</sequence>
<dbReference type="SUPFAM" id="SSF52317">
    <property type="entry name" value="Class I glutamine amidotransferase-like"/>
    <property type="match status" value="1"/>
</dbReference>
<evidence type="ECO:0000256" key="6">
    <source>
        <dbReference type="ARBA" id="ARBA00022801"/>
    </source>
</evidence>